<dbReference type="GO" id="GO:0016042">
    <property type="term" value="P:lipid catabolic process"/>
    <property type="evidence" value="ECO:0007669"/>
    <property type="project" value="UniProtKB-UniRule"/>
</dbReference>
<dbReference type="InterPro" id="IPR039604">
    <property type="entry name" value="Bfr1"/>
</dbReference>
<reference evidence="8" key="1">
    <citation type="submission" date="2020-09" db="EMBL/GenBank/DDBJ databases">
        <title>Comparative genome analyses of four rice-infecting Rhizoctonia solani isolates reveal extensive enrichment of homogalacturonan modification genes.</title>
        <authorList>
            <person name="Lee D.-Y."/>
            <person name="Jeon J."/>
            <person name="Kim K.-T."/>
            <person name="Cheong K."/>
            <person name="Song H."/>
            <person name="Choi G."/>
            <person name="Ko J."/>
            <person name="Opiyo S.O."/>
            <person name="Zuo S."/>
            <person name="Madhav S."/>
            <person name="Lee Y.-H."/>
            <person name="Wang G.-L."/>
        </authorList>
    </citation>
    <scope>NUCLEOTIDE SEQUENCE</scope>
    <source>
        <strain evidence="8">AG1-IA B2</strain>
    </source>
</reference>
<feature type="region of interest" description="Disordered" evidence="5">
    <location>
        <begin position="821"/>
        <end position="845"/>
    </location>
</feature>
<dbReference type="GO" id="GO:0003729">
    <property type="term" value="F:mRNA binding"/>
    <property type="evidence" value="ECO:0007669"/>
    <property type="project" value="TreeGrafter"/>
</dbReference>
<dbReference type="InterPro" id="IPR021771">
    <property type="entry name" value="Triacylglycerol_lipase_N"/>
</dbReference>
<dbReference type="GO" id="GO:0042254">
    <property type="term" value="P:ribosome biogenesis"/>
    <property type="evidence" value="ECO:0007669"/>
    <property type="project" value="InterPro"/>
</dbReference>
<keyword evidence="6" id="KW-0472">Membrane</keyword>
<comment type="caution">
    <text evidence="8">The sequence shown here is derived from an EMBL/GenBank/DDBJ whole genome shotgun (WGS) entry which is preliminary data.</text>
</comment>
<keyword evidence="2 3" id="KW-0443">Lipid metabolism</keyword>
<evidence type="ECO:0000256" key="4">
    <source>
        <dbReference type="SAM" id="Coils"/>
    </source>
</evidence>
<evidence type="ECO:0000313" key="9">
    <source>
        <dbReference type="Proteomes" id="UP000614334"/>
    </source>
</evidence>
<name>A0A8H7II67_9AGAM</name>
<sequence length="1625" mass="182065">MDMTSSDQPSFLDSELRRDYINEDHILAFAKALESDELTTLQDDSSPSLPGTPRTIHAERIRKVSALSDFAPINQRVKRRRRGLLPPRRRELLYHIVRWPLLGLLFLVIFFEFYAYVWIRQWRGKKGKLRANLRKARTYEEWKEAARVMDEYLGFEEWKQVDEDPYYDWTLVYRSLKSFRARDDARGVLGVLEVCIRANFAGIESTRIYSETFLGTKNLIESYLDEVTSALAYIRETPQLSPEEKRRFFRSANKNLGASALCLSGGASFGYYHFGVVRAFLDAGQLPRVIAGTSAGGLVAALVCTRTDDELKELLVPQLADRITACEEPFRVWWRRFRVTGARFDTPQWARKACWFTRGSLTFREAYQRTGRVLNISVIPFDQHSPTKLLNHLTAPDCLIWSAIIASAAVPGILNPVVLMQKTRSGAIVPWNYGSRFKDGSLRVDIPLQSLNLLFNVNHPIVSQVNPHVHLFFFAPRGSAGKPVAHRKGKGWRGGFLLSAAEQYLKLELTKNFKVIRDLELLPRLLGQDWSGVFTQRFEGSVTIWPRTTIMDWLNILSDPDEAELERMMSVGKRVSWPKLHLIENRTRLEREIYKGRKAFRQTPIKSAAPDVDIGADAEPSTNEVLSPPPNENKQFELGEFAAGTMAGLQAKNKLLALDNGQDGEDEQLPMDSDAERGFVTGSQKFFKRPHHHHNLRDVANRLKAHENGTSLIPPSNDDRSPSPSPTSLRRRHHDPLSIQSPSPRPGHQRSPSFIERLRKSPLSALSFRSRSPAGRNTVRDDDGWSESSSSSEEEWIGGAHMMELELDSNFRLELADHTPHYTTMGKTDKAEKKSKKEKPTAVDAVDEEGDVSMAVNEAAAVEVVKEKKSKKEKDEKETIVVPVEELSPIAHPLAGKKLVKKLHKTVKKASKGRQVKRGVKEVVKSIRKGEKGCVVLFPGRCIQLTGTRLLILAADITPIDIISHLPVMAEDASIPYIFVASKEELGQASSTKRPTSCVLVCPDAKKKKKKVEGQEGMVESKDDDYRELYDEVFAEVKVLDEQVVPRWIYKFLSETTTSDLYRAQQLGKTDTRFLPAPSPSSIAIMPSATTSKKDQKKGANAKSAPTKSAPGAVVTKSGPLVVATTAEDVPKAVGGRPDQAAFNAQQDALKKEIDSVQAQLSVVKEKIASLGKNGPANERRNELKTELDSLRSQQAGAKNSRTRILDELKALQEENQKKIKDLQASKGKVTYKTVQDVDNQIKKLESQVESGSMKIAEEKRALNDITQLKRSRKTVEGFQAEEEAIQANKAKIDELKKELDDPEAKAASERYDAIKKELDDIKKEQDEAYASRNKIYDERNEISGQLDELFQKKRDSNAAWREANDKYYAKIADERARKQERFRKQREEEERQKRREQAQRIREEAEIPAFQVEIEDCQTLIDLFTGKITGAAADNKVSTSKPANGLTGVPELSIRTVEADPSLGVALKKKGEEEENYFVAKKKKAPAGKPNQQQAAKEKEAPAAPKPEDRFHVSFSTLTALGTLSIPPPSSQADVERCIADLQKKRDWYLANQKRVTAEKIAKADAEIAKLEAQAGNGQVPNGNGEQPPEPTHTPAVGGAASAEVPSEVVDEKLEQVKEAEGQE</sequence>
<dbReference type="InterPro" id="IPR002641">
    <property type="entry name" value="PNPLA_dom"/>
</dbReference>
<keyword evidence="6" id="KW-1133">Transmembrane helix</keyword>
<dbReference type="EMBL" id="JACYCF010000002">
    <property type="protein sequence ID" value="KAF8759993.1"/>
    <property type="molecule type" value="Genomic_DNA"/>
</dbReference>
<dbReference type="Pfam" id="PF01734">
    <property type="entry name" value="Patatin"/>
    <property type="match status" value="1"/>
</dbReference>
<gene>
    <name evidence="8" type="ORF">RHS01_01894</name>
</gene>
<feature type="coiled-coil region" evidence="4">
    <location>
        <begin position="1147"/>
        <end position="1332"/>
    </location>
</feature>
<feature type="region of interest" description="Disordered" evidence="5">
    <location>
        <begin position="765"/>
        <end position="795"/>
    </location>
</feature>
<dbReference type="GO" id="GO:1990904">
    <property type="term" value="C:ribonucleoprotein complex"/>
    <property type="evidence" value="ECO:0007669"/>
    <property type="project" value="InterPro"/>
</dbReference>
<feature type="short sequence motif" description="GXSXG" evidence="3">
    <location>
        <begin position="292"/>
        <end position="296"/>
    </location>
</feature>
<dbReference type="InterPro" id="IPR004037">
    <property type="entry name" value="Ribosomal_eL8-like_CS"/>
</dbReference>
<feature type="active site" description="Proton acceptor" evidence="3">
    <location>
        <position position="439"/>
    </location>
</feature>
<feature type="active site" description="Nucleophile" evidence="3">
    <location>
        <position position="294"/>
    </location>
</feature>
<evidence type="ECO:0000256" key="5">
    <source>
        <dbReference type="SAM" id="MobiDB-lite"/>
    </source>
</evidence>
<feature type="compositionally biased region" description="Polar residues" evidence="5">
    <location>
        <begin position="1577"/>
        <end position="1586"/>
    </location>
</feature>
<feature type="region of interest" description="Disordered" evidence="5">
    <location>
        <begin position="1072"/>
        <end position="1114"/>
    </location>
</feature>
<dbReference type="Proteomes" id="UP000614334">
    <property type="component" value="Unassembled WGS sequence"/>
</dbReference>
<feature type="transmembrane region" description="Helical" evidence="6">
    <location>
        <begin position="255"/>
        <end position="274"/>
    </location>
</feature>
<feature type="compositionally biased region" description="Low complexity" evidence="5">
    <location>
        <begin position="1080"/>
        <end position="1089"/>
    </location>
</feature>
<feature type="region of interest" description="Disordered" evidence="5">
    <location>
        <begin position="611"/>
        <end position="632"/>
    </location>
</feature>
<keyword evidence="3" id="KW-0378">Hydrolase</keyword>
<dbReference type="PANTHER" id="PTHR31027">
    <property type="entry name" value="NUCLEAR SEGREGATION PROTEIN BFR1"/>
    <property type="match status" value="1"/>
</dbReference>
<evidence type="ECO:0000259" key="7">
    <source>
        <dbReference type="PROSITE" id="PS51635"/>
    </source>
</evidence>
<dbReference type="PROSITE" id="PS51635">
    <property type="entry name" value="PNPLA"/>
    <property type="match status" value="1"/>
</dbReference>
<dbReference type="PROSITE" id="PS01082">
    <property type="entry name" value="RIBOSOMAL_L7AE"/>
    <property type="match status" value="1"/>
</dbReference>
<feature type="region of interest" description="Disordered" evidence="5">
    <location>
        <begin position="1380"/>
        <end position="1406"/>
    </location>
</feature>
<dbReference type="InterPro" id="IPR004038">
    <property type="entry name" value="Ribosomal_eL8/eL30/eS12/Gad45"/>
</dbReference>
<keyword evidence="6" id="KW-0812">Transmembrane</keyword>
<feature type="compositionally biased region" description="Basic and acidic residues" evidence="5">
    <location>
        <begin position="1497"/>
        <end position="1511"/>
    </location>
</feature>
<dbReference type="InterPro" id="IPR016035">
    <property type="entry name" value="Acyl_Trfase/lysoPLipase"/>
</dbReference>
<keyword evidence="3" id="KW-0442">Lipid degradation</keyword>
<evidence type="ECO:0000256" key="3">
    <source>
        <dbReference type="PROSITE-ProRule" id="PRU01161"/>
    </source>
</evidence>
<feature type="domain" description="PNPLA" evidence="7">
    <location>
        <begin position="261"/>
        <end position="452"/>
    </location>
</feature>
<dbReference type="PANTHER" id="PTHR31027:SF2">
    <property type="entry name" value="LEBERCILIN DOMAIN-CONTAINING PROTEIN"/>
    <property type="match status" value="1"/>
</dbReference>
<dbReference type="InterPro" id="IPR029064">
    <property type="entry name" value="Ribosomal_eL30-like_sf"/>
</dbReference>
<protein>
    <submittedName>
        <fullName evidence="8">Patatin protein</fullName>
    </submittedName>
</protein>
<dbReference type="SUPFAM" id="SSF55315">
    <property type="entry name" value="L30e-like"/>
    <property type="match status" value="1"/>
</dbReference>
<dbReference type="Gene3D" id="3.40.1090.10">
    <property type="entry name" value="Cytosolic phospholipase A2 catalytic domain"/>
    <property type="match status" value="2"/>
</dbReference>
<comment type="caution">
    <text evidence="3">Lacks conserved residue(s) required for the propagation of feature annotation.</text>
</comment>
<evidence type="ECO:0000313" key="8">
    <source>
        <dbReference type="EMBL" id="KAF8759993.1"/>
    </source>
</evidence>
<accession>A0A8H7II67</accession>
<dbReference type="SUPFAM" id="SSF52151">
    <property type="entry name" value="FabD/lysophospholipase-like"/>
    <property type="match status" value="1"/>
</dbReference>
<dbReference type="GO" id="GO:0006641">
    <property type="term" value="P:triglyceride metabolic process"/>
    <property type="evidence" value="ECO:0007669"/>
    <property type="project" value="UniProtKB-ARBA"/>
</dbReference>
<feature type="region of interest" description="Disordered" evidence="5">
    <location>
        <begin position="708"/>
        <end position="752"/>
    </location>
</feature>
<dbReference type="Pfam" id="PF11815">
    <property type="entry name" value="DUF3336"/>
    <property type="match status" value="1"/>
</dbReference>
<feature type="transmembrane region" description="Helical" evidence="6">
    <location>
        <begin position="96"/>
        <end position="119"/>
    </location>
</feature>
<dbReference type="GO" id="GO:0004806">
    <property type="term" value="F:triacylglycerol lipase activity"/>
    <property type="evidence" value="ECO:0007669"/>
    <property type="project" value="InterPro"/>
</dbReference>
<organism evidence="8 9">
    <name type="scientific">Rhizoctonia solani</name>
    <dbReference type="NCBI Taxonomy" id="456999"/>
    <lineage>
        <taxon>Eukaryota</taxon>
        <taxon>Fungi</taxon>
        <taxon>Dikarya</taxon>
        <taxon>Basidiomycota</taxon>
        <taxon>Agaricomycotina</taxon>
        <taxon>Agaricomycetes</taxon>
        <taxon>Cantharellales</taxon>
        <taxon>Ceratobasidiaceae</taxon>
        <taxon>Rhizoctonia</taxon>
    </lineage>
</organism>
<evidence type="ECO:0000256" key="6">
    <source>
        <dbReference type="SAM" id="Phobius"/>
    </source>
</evidence>
<dbReference type="Pfam" id="PF01248">
    <property type="entry name" value="Ribosomal_L7Ae"/>
    <property type="match status" value="2"/>
</dbReference>
<evidence type="ECO:0000256" key="1">
    <source>
        <dbReference type="ARBA" id="ARBA00007337"/>
    </source>
</evidence>
<dbReference type="CDD" id="cd07232">
    <property type="entry name" value="Pat_PLPL"/>
    <property type="match status" value="1"/>
</dbReference>
<keyword evidence="4" id="KW-0175">Coiled coil</keyword>
<feature type="compositionally biased region" description="Basic and acidic residues" evidence="5">
    <location>
        <begin position="1386"/>
        <end position="1406"/>
    </location>
</feature>
<dbReference type="GO" id="GO:0042175">
    <property type="term" value="C:nuclear outer membrane-endoplasmic reticulum membrane network"/>
    <property type="evidence" value="ECO:0007669"/>
    <property type="project" value="TreeGrafter"/>
</dbReference>
<comment type="similarity">
    <text evidence="1">Belongs to the eukaryotic ribosomal protein eL8 family.</text>
</comment>
<dbReference type="GO" id="GO:0005783">
    <property type="term" value="C:endoplasmic reticulum"/>
    <property type="evidence" value="ECO:0007669"/>
    <property type="project" value="TreeGrafter"/>
</dbReference>
<dbReference type="Gene3D" id="3.30.1330.30">
    <property type="match status" value="1"/>
</dbReference>
<proteinExistence type="inferred from homology"/>
<feature type="region of interest" description="Disordered" evidence="5">
    <location>
        <begin position="1574"/>
        <end position="1610"/>
    </location>
</feature>
<evidence type="ECO:0000256" key="2">
    <source>
        <dbReference type="ARBA" id="ARBA00023098"/>
    </source>
</evidence>
<dbReference type="GO" id="GO:0008298">
    <property type="term" value="P:intracellular mRNA localization"/>
    <property type="evidence" value="ECO:0007669"/>
    <property type="project" value="TreeGrafter"/>
</dbReference>
<feature type="region of interest" description="Disordered" evidence="5">
    <location>
        <begin position="1481"/>
        <end position="1511"/>
    </location>
</feature>